<evidence type="ECO:0000313" key="1">
    <source>
        <dbReference type="EMBL" id="NVN09743.1"/>
    </source>
</evidence>
<proteinExistence type="predicted"/>
<comment type="caution">
    <text evidence="1">The sequence shown here is derived from an EMBL/GenBank/DDBJ whole genome shotgun (WGS) entry which is preliminary data.</text>
</comment>
<organism evidence="1 2">
    <name type="scientific">Nguyenibacter vanlangensis</name>
    <dbReference type="NCBI Taxonomy" id="1216886"/>
    <lineage>
        <taxon>Bacteria</taxon>
        <taxon>Pseudomonadati</taxon>
        <taxon>Pseudomonadota</taxon>
        <taxon>Alphaproteobacteria</taxon>
        <taxon>Acetobacterales</taxon>
        <taxon>Acetobacteraceae</taxon>
        <taxon>Nguyenibacter</taxon>
    </lineage>
</organism>
<evidence type="ECO:0000313" key="2">
    <source>
        <dbReference type="Proteomes" id="UP000534870"/>
    </source>
</evidence>
<reference evidence="1 2" key="1">
    <citation type="submission" date="2020-06" db="EMBL/GenBank/DDBJ databases">
        <title>Description of novel acetic acid bacteria.</title>
        <authorList>
            <person name="Sombolestani A."/>
        </authorList>
    </citation>
    <scope>NUCLEOTIDE SEQUENCE [LARGE SCALE GENOMIC DNA]</scope>
    <source>
        <strain evidence="1 2">LMG 31431</strain>
    </source>
</reference>
<dbReference type="RefSeq" id="WP_176638541.1">
    <property type="nucleotide sequence ID" value="NZ_JABXXP010000003.1"/>
</dbReference>
<dbReference type="Proteomes" id="UP000534870">
    <property type="component" value="Unassembled WGS sequence"/>
</dbReference>
<name>A0A7Y7M5Q5_9PROT</name>
<accession>A0A7Y7M5Q5</accession>
<sequence length="482" mass="53984">MVKVTSRPKCAQKTAAPVIIEDQIDAAIAPAVRTSSVVGREMAEYYATFRDAEDDERTTAEVEVRREAVSERMCALWAEYEDSPLPVATAADVLSELIAVVSRMTSSVEPGGFDLPESFRMMERLWRIIRPASEIFGIDPDTIGADAISLPIDENIRSENFYARYVVMRALEEGIAFRLTPRGKLEIFRKDGKRAPNALLDSISEEDILKEVKSLIVGKGPSLTIPSQAAHLAGKTWWLTRDDMRNVPCDALRRVSVGWGPRSPDHDLIVACKRLEAIENEHCRIYNEHPAEEEKDALWDQLSGERDELMKRVCSMRAITTAGIAAKARVILANGNDMATGEGANIDQMMRNALLRDLIAMDDGEKTRQRLFPDQEELKRADDNYRLQRLVNQAGMAFYTMDASPLDKDIPNELVDEYWGLVNQACQIRATSTEAHLARVRMLTFGNVKDGRFVKLPEFPDQVVRALVRDVVGMQDDQGDAA</sequence>
<dbReference type="EMBL" id="JABXXP010000003">
    <property type="protein sequence ID" value="NVN09743.1"/>
    <property type="molecule type" value="Genomic_DNA"/>
</dbReference>
<dbReference type="AlphaFoldDB" id="A0A7Y7M5Q5"/>
<gene>
    <name evidence="1" type="ORF">HUK84_01015</name>
</gene>
<protein>
    <submittedName>
        <fullName evidence="1">Uncharacterized protein</fullName>
    </submittedName>
</protein>